<gene>
    <name evidence="2" type="ORF">BPAE_0046g00530</name>
</gene>
<dbReference type="Pfam" id="PF00155">
    <property type="entry name" value="Aminotran_1_2"/>
    <property type="match status" value="1"/>
</dbReference>
<evidence type="ECO:0000313" key="2">
    <source>
        <dbReference type="EMBL" id="TGO27190.1"/>
    </source>
</evidence>
<comment type="caution">
    <text evidence="2">The sequence shown here is derived from an EMBL/GenBank/DDBJ whole genome shotgun (WGS) entry which is preliminary data.</text>
</comment>
<dbReference type="Gene3D" id="3.90.1150.10">
    <property type="entry name" value="Aspartate Aminotransferase, domain 1"/>
    <property type="match status" value="1"/>
</dbReference>
<dbReference type="SUPFAM" id="SSF53383">
    <property type="entry name" value="PLP-dependent transferases"/>
    <property type="match status" value="1"/>
</dbReference>
<protein>
    <recommendedName>
        <fullName evidence="1">Aminotransferase class I/classII large domain-containing protein</fullName>
    </recommendedName>
</protein>
<sequence>MAYIIPPISRCMNNIIQALLPAAAATAADYTEPDPEFINLFVSDNNLLRSDLIKICKHAIAQDLIAETFNYPVGLGGDPSLMESVSKFLNKYFKPAIPITSDHLITASGAGFCLDAIASYICEPGDSILVPGPYSVGAYLYCRAGVTMVPAYPSALSTSLTSETLFPALETA</sequence>
<dbReference type="InterPro" id="IPR015424">
    <property type="entry name" value="PyrdxlP-dep_Trfase"/>
</dbReference>
<keyword evidence="3" id="KW-1185">Reference proteome</keyword>
<dbReference type="InterPro" id="IPR015421">
    <property type="entry name" value="PyrdxlP-dep_Trfase_major"/>
</dbReference>
<dbReference type="AlphaFoldDB" id="A0A4Z1FV70"/>
<dbReference type="Proteomes" id="UP000297910">
    <property type="component" value="Unassembled WGS sequence"/>
</dbReference>
<name>A0A4Z1FV70_9HELO</name>
<dbReference type="EMBL" id="PQXI01000046">
    <property type="protein sequence ID" value="TGO27190.1"/>
    <property type="molecule type" value="Genomic_DNA"/>
</dbReference>
<dbReference type="InterPro" id="IPR015422">
    <property type="entry name" value="PyrdxlP-dep_Trfase_small"/>
</dbReference>
<proteinExistence type="predicted"/>
<reference evidence="2 3" key="1">
    <citation type="submission" date="2017-12" db="EMBL/GenBank/DDBJ databases">
        <title>Comparative genomics of Botrytis spp.</title>
        <authorList>
            <person name="Valero-Jimenez C.A."/>
            <person name="Tapia P."/>
            <person name="Veloso J."/>
            <person name="Silva-Moreno E."/>
            <person name="Staats M."/>
            <person name="Valdes J.H."/>
            <person name="Van Kan J.A.L."/>
        </authorList>
    </citation>
    <scope>NUCLEOTIDE SEQUENCE [LARGE SCALE GENOMIC DNA]</scope>
    <source>
        <strain evidence="2 3">Bp0003</strain>
    </source>
</reference>
<organism evidence="2 3">
    <name type="scientific">Botrytis paeoniae</name>
    <dbReference type="NCBI Taxonomy" id="278948"/>
    <lineage>
        <taxon>Eukaryota</taxon>
        <taxon>Fungi</taxon>
        <taxon>Dikarya</taxon>
        <taxon>Ascomycota</taxon>
        <taxon>Pezizomycotina</taxon>
        <taxon>Leotiomycetes</taxon>
        <taxon>Helotiales</taxon>
        <taxon>Sclerotiniaceae</taxon>
        <taxon>Botrytis</taxon>
    </lineage>
</organism>
<feature type="domain" description="Aminotransferase class I/classII large" evidence="1">
    <location>
        <begin position="37"/>
        <end position="144"/>
    </location>
</feature>
<dbReference type="GO" id="GO:0030170">
    <property type="term" value="F:pyridoxal phosphate binding"/>
    <property type="evidence" value="ECO:0007669"/>
    <property type="project" value="InterPro"/>
</dbReference>
<evidence type="ECO:0000259" key="1">
    <source>
        <dbReference type="Pfam" id="PF00155"/>
    </source>
</evidence>
<evidence type="ECO:0000313" key="3">
    <source>
        <dbReference type="Proteomes" id="UP000297910"/>
    </source>
</evidence>
<dbReference type="Gene3D" id="3.40.640.10">
    <property type="entry name" value="Type I PLP-dependent aspartate aminotransferase-like (Major domain)"/>
    <property type="match status" value="1"/>
</dbReference>
<accession>A0A4Z1FV70</accession>
<dbReference type="InterPro" id="IPR004839">
    <property type="entry name" value="Aminotransferase_I/II_large"/>
</dbReference>